<dbReference type="SUPFAM" id="SSF63829">
    <property type="entry name" value="Calcium-dependent phosphotriesterase"/>
    <property type="match status" value="1"/>
</dbReference>
<keyword evidence="3" id="KW-0964">Secreted</keyword>
<evidence type="ECO:0000256" key="3">
    <source>
        <dbReference type="ARBA" id="ARBA00022525"/>
    </source>
</evidence>
<comment type="subcellular location">
    <subcellularLocation>
        <location evidence="1">Secreted</location>
    </subcellularLocation>
</comment>
<dbReference type="PANTHER" id="PTHR10009:SF18">
    <property type="entry name" value="PROTEIN YELLOW-LIKE PROTEIN"/>
    <property type="match status" value="1"/>
</dbReference>
<gene>
    <name evidence="4" type="ORF">Bpfe_017269</name>
</gene>
<proteinExistence type="inferred from homology"/>
<reference evidence="4" key="2">
    <citation type="submission" date="2023-04" db="EMBL/GenBank/DDBJ databases">
        <authorList>
            <person name="Bu L."/>
            <person name="Lu L."/>
            <person name="Laidemitt M.R."/>
            <person name="Zhang S.M."/>
            <person name="Mutuku M."/>
            <person name="Mkoji G."/>
            <person name="Steinauer M."/>
            <person name="Loker E.S."/>
        </authorList>
    </citation>
    <scope>NUCLEOTIDE SEQUENCE</scope>
    <source>
        <strain evidence="4">KasaAsao</strain>
        <tissue evidence="4">Whole Snail</tissue>
    </source>
</reference>
<dbReference type="GO" id="GO:0005576">
    <property type="term" value="C:extracellular region"/>
    <property type="evidence" value="ECO:0007669"/>
    <property type="project" value="UniProtKB-SubCell"/>
</dbReference>
<evidence type="ECO:0000313" key="5">
    <source>
        <dbReference type="Proteomes" id="UP001233172"/>
    </source>
</evidence>
<organism evidence="4 5">
    <name type="scientific">Biomphalaria pfeifferi</name>
    <name type="common">Bloodfluke planorb</name>
    <name type="synonym">Freshwater snail</name>
    <dbReference type="NCBI Taxonomy" id="112525"/>
    <lineage>
        <taxon>Eukaryota</taxon>
        <taxon>Metazoa</taxon>
        <taxon>Spiralia</taxon>
        <taxon>Lophotrochozoa</taxon>
        <taxon>Mollusca</taxon>
        <taxon>Gastropoda</taxon>
        <taxon>Heterobranchia</taxon>
        <taxon>Euthyneura</taxon>
        <taxon>Panpulmonata</taxon>
        <taxon>Hygrophila</taxon>
        <taxon>Lymnaeoidea</taxon>
        <taxon>Planorbidae</taxon>
        <taxon>Biomphalaria</taxon>
    </lineage>
</organism>
<comment type="caution">
    <text evidence="4">The sequence shown here is derived from an EMBL/GenBank/DDBJ whole genome shotgun (WGS) entry which is preliminary data.</text>
</comment>
<dbReference type="EMBL" id="JASAOG010000087">
    <property type="protein sequence ID" value="KAK0053338.1"/>
    <property type="molecule type" value="Genomic_DNA"/>
</dbReference>
<accession>A0AAD8BEZ5</accession>
<dbReference type="InterPro" id="IPR017996">
    <property type="entry name" value="MRJP/yellow-related"/>
</dbReference>
<evidence type="ECO:0000313" key="4">
    <source>
        <dbReference type="EMBL" id="KAK0053338.1"/>
    </source>
</evidence>
<evidence type="ECO:0000256" key="1">
    <source>
        <dbReference type="ARBA" id="ARBA00004613"/>
    </source>
</evidence>
<sequence>MPNTAVDVSSMMFRLTFIVFLALGCPYNAEFTDYFGQSRLVYEWTTVDFVWPSPNDRSEALRNGSFIPERNLIAGIKVYKATLYLTIPRWRWVSGQPATLTKVVEIGGQAKLQPYPSWAEQKVGDCNALQYVQSMEVDPNTGLMYVIDTGTVGIRGNDTTSTRCPAKIVVFNLETDQKVSSYELPENFVSRDNFLNDIVLQYVNGKVKYAYMSDVIEGRLHVFDFDTLMGRNFEDQSMKPEPNNGTVIRVNGVDYNYRAGLDGIAMSYDFKYIYYCPLGGYNVYQLPTASLTSAETPKPRLLGRKISQSDGLTYGIDRLYYGALGLNAVYFWSLSHAMRVQGLPADKVVMEQQSEVVRGDMDKQWPDTFAWDDQGYLYFVSNRLHLFNSNTMDFSGHDRSNMRVWKVWVNDTSYLYQANLRTQQSIVG</sequence>
<dbReference type="Proteomes" id="UP001233172">
    <property type="component" value="Unassembled WGS sequence"/>
</dbReference>
<dbReference type="AlphaFoldDB" id="A0AAD8BEZ5"/>
<dbReference type="PANTHER" id="PTHR10009">
    <property type="entry name" value="PROTEIN YELLOW-RELATED"/>
    <property type="match status" value="1"/>
</dbReference>
<dbReference type="Pfam" id="PF03022">
    <property type="entry name" value="MRJP"/>
    <property type="match status" value="1"/>
</dbReference>
<reference evidence="4" key="1">
    <citation type="journal article" date="2023" name="PLoS Negl. Trop. Dis.">
        <title>A genome sequence for Biomphalaria pfeifferi, the major vector snail for the human-infecting parasite Schistosoma mansoni.</title>
        <authorList>
            <person name="Bu L."/>
            <person name="Lu L."/>
            <person name="Laidemitt M.R."/>
            <person name="Zhang S.M."/>
            <person name="Mutuku M."/>
            <person name="Mkoji G."/>
            <person name="Steinauer M."/>
            <person name="Loker E.S."/>
        </authorList>
    </citation>
    <scope>NUCLEOTIDE SEQUENCE</scope>
    <source>
        <strain evidence="4">KasaAsao</strain>
    </source>
</reference>
<keyword evidence="5" id="KW-1185">Reference proteome</keyword>
<dbReference type="Gene3D" id="2.120.10.30">
    <property type="entry name" value="TolB, C-terminal domain"/>
    <property type="match status" value="1"/>
</dbReference>
<comment type="similarity">
    <text evidence="2">Belongs to the major royal jelly protein family.</text>
</comment>
<dbReference type="InterPro" id="IPR011042">
    <property type="entry name" value="6-blade_b-propeller_TolB-like"/>
</dbReference>
<protein>
    <submittedName>
        <fullName evidence="4">Protein yellow</fullName>
    </submittedName>
</protein>
<name>A0AAD8BEZ5_BIOPF</name>
<evidence type="ECO:0000256" key="2">
    <source>
        <dbReference type="ARBA" id="ARBA00009127"/>
    </source>
</evidence>